<organism evidence="1 2">
    <name type="scientific">Plakobranchus ocellatus</name>
    <dbReference type="NCBI Taxonomy" id="259542"/>
    <lineage>
        <taxon>Eukaryota</taxon>
        <taxon>Metazoa</taxon>
        <taxon>Spiralia</taxon>
        <taxon>Lophotrochozoa</taxon>
        <taxon>Mollusca</taxon>
        <taxon>Gastropoda</taxon>
        <taxon>Heterobranchia</taxon>
        <taxon>Euthyneura</taxon>
        <taxon>Panpulmonata</taxon>
        <taxon>Sacoglossa</taxon>
        <taxon>Placobranchoidea</taxon>
        <taxon>Plakobranchidae</taxon>
        <taxon>Plakobranchus</taxon>
    </lineage>
</organism>
<accession>A0AAV3XT13</accession>
<proteinExistence type="predicted"/>
<dbReference type="AlphaFoldDB" id="A0AAV3XT13"/>
<reference evidence="1 2" key="1">
    <citation type="journal article" date="2021" name="Elife">
        <title>Chloroplast acquisition without the gene transfer in kleptoplastic sea slugs, Plakobranchus ocellatus.</title>
        <authorList>
            <person name="Maeda T."/>
            <person name="Takahashi S."/>
            <person name="Yoshida T."/>
            <person name="Shimamura S."/>
            <person name="Takaki Y."/>
            <person name="Nagai Y."/>
            <person name="Toyoda A."/>
            <person name="Suzuki Y."/>
            <person name="Arimoto A."/>
            <person name="Ishii H."/>
            <person name="Satoh N."/>
            <person name="Nishiyama T."/>
            <person name="Hasebe M."/>
            <person name="Maruyama T."/>
            <person name="Minagawa J."/>
            <person name="Obokata J."/>
            <person name="Shigenobu S."/>
        </authorList>
    </citation>
    <scope>NUCLEOTIDE SEQUENCE [LARGE SCALE GENOMIC DNA]</scope>
</reference>
<keyword evidence="2" id="KW-1185">Reference proteome</keyword>
<dbReference type="Proteomes" id="UP000735302">
    <property type="component" value="Unassembled WGS sequence"/>
</dbReference>
<dbReference type="EMBL" id="BLXT01000588">
    <property type="protein sequence ID" value="GFN78380.1"/>
    <property type="molecule type" value="Genomic_DNA"/>
</dbReference>
<comment type="caution">
    <text evidence="1">The sequence shown here is derived from an EMBL/GenBank/DDBJ whole genome shotgun (WGS) entry which is preliminary data.</text>
</comment>
<evidence type="ECO:0000313" key="1">
    <source>
        <dbReference type="EMBL" id="GFN78380.1"/>
    </source>
</evidence>
<protein>
    <submittedName>
        <fullName evidence="1">Uncharacterized protein</fullName>
    </submittedName>
</protein>
<gene>
    <name evidence="1" type="ORF">PoB_000488600</name>
</gene>
<sequence length="88" mass="10480">MANLGQGTVQKIILLWTKEQMLAYERRNPGTTRGQKRQRKTKARYCDNVKDWTRQNSTEIFTTIEKREEWKEINHNGHRNLQPPLLVS</sequence>
<evidence type="ECO:0000313" key="2">
    <source>
        <dbReference type="Proteomes" id="UP000735302"/>
    </source>
</evidence>
<name>A0AAV3XT13_9GAST</name>